<dbReference type="Proteomes" id="UP000289921">
    <property type="component" value="Unassembled WGS sequence"/>
</dbReference>
<dbReference type="AlphaFoldDB" id="A0A4Q2FJX8"/>
<comment type="caution">
    <text evidence="2">The sequence shown here is derived from an EMBL/GenBank/DDBJ whole genome shotgun (WGS) entry which is preliminary data.</text>
</comment>
<dbReference type="RefSeq" id="WP_000009937.1">
    <property type="nucleotide sequence ID" value="NZ_QEWK01000003.1"/>
</dbReference>
<name>A0A4Q2FJX8_STROR</name>
<proteinExistence type="predicted"/>
<feature type="region of interest" description="Disordered" evidence="1">
    <location>
        <begin position="126"/>
        <end position="159"/>
    </location>
</feature>
<gene>
    <name evidence="2" type="ORF">DF217_06730</name>
</gene>
<organism evidence="2 3">
    <name type="scientific">Streptococcus oralis</name>
    <dbReference type="NCBI Taxonomy" id="1303"/>
    <lineage>
        <taxon>Bacteria</taxon>
        <taxon>Bacillati</taxon>
        <taxon>Bacillota</taxon>
        <taxon>Bacilli</taxon>
        <taxon>Lactobacillales</taxon>
        <taxon>Streptococcaceae</taxon>
        <taxon>Streptococcus</taxon>
    </lineage>
</organism>
<accession>A0A4Q2FJX8</accession>
<evidence type="ECO:0000256" key="1">
    <source>
        <dbReference type="SAM" id="MobiDB-lite"/>
    </source>
</evidence>
<reference evidence="2 3" key="1">
    <citation type="submission" date="2018-05" db="EMBL/GenBank/DDBJ databases">
        <title>Streptococcus from otitis media.</title>
        <authorList>
            <person name="Wayes A.M."/>
            <person name="Jakubovics N.S."/>
        </authorList>
    </citation>
    <scope>NUCLEOTIDE SEQUENCE [LARGE SCALE GENOMIC DNA]</scope>
    <source>
        <strain evidence="2 3">NU39</strain>
    </source>
</reference>
<evidence type="ECO:0000313" key="2">
    <source>
        <dbReference type="EMBL" id="RXX21532.1"/>
    </source>
</evidence>
<evidence type="ECO:0000313" key="3">
    <source>
        <dbReference type="Proteomes" id="UP000289921"/>
    </source>
</evidence>
<sequence>MSFQSAYSLELKQHVTPKEAFDFSCSLIGTPNHLTDAKKFQCGEKCSFKLTLANFNNPDFNKTPYFTPGARNQKHDPNNCQRMIEHYQQREQEVTSENHISFYREKNKLIIDLDLVKGSLATITKPRQKDESNFSSESNKDEIHRQSSHSSRTDEDKRTFRSHVKQLRDLVNYFLEYQSGEKYTFYDKYKREIQLERYFVNLKEANQRGINLEDVHIYYDTATVKSIDNKENPEKSYFLVRFHSLCTIEQDSNYPTITINKSLASHHGVKGKLKILEKASKDKQPLKLFYFGKFVKHSSKKYINPDVSYEDILDYLVIS</sequence>
<feature type="compositionally biased region" description="Basic and acidic residues" evidence="1">
    <location>
        <begin position="127"/>
        <end position="159"/>
    </location>
</feature>
<protein>
    <submittedName>
        <fullName evidence="2">Uncharacterized protein</fullName>
    </submittedName>
</protein>
<dbReference type="EMBL" id="QEWK01000003">
    <property type="protein sequence ID" value="RXX21532.1"/>
    <property type="molecule type" value="Genomic_DNA"/>
</dbReference>